<protein>
    <submittedName>
        <fullName evidence="3">Oxidoreductase</fullName>
    </submittedName>
</protein>
<accession>A0A0Q3WVT5</accession>
<evidence type="ECO:0000313" key="3">
    <source>
        <dbReference type="EMBL" id="KQL52708.1"/>
    </source>
</evidence>
<dbReference type="EMBL" id="LJJC01000004">
    <property type="protein sequence ID" value="KQL52708.1"/>
    <property type="molecule type" value="Genomic_DNA"/>
</dbReference>
<comment type="similarity">
    <text evidence="1">Belongs to the short-chain dehydrogenases/reductases (SDR) family.</text>
</comment>
<comment type="caution">
    <text evidence="3">The sequence shown here is derived from an EMBL/GenBank/DDBJ whole genome shotgun (WGS) entry which is preliminary data.</text>
</comment>
<reference evidence="3 4" key="1">
    <citation type="submission" date="2015-09" db="EMBL/GenBank/DDBJ databases">
        <title>Genome sequencing project for genomic taxonomy and phylogenomics of Bacillus-like bacteria.</title>
        <authorList>
            <person name="Liu B."/>
            <person name="Wang J."/>
            <person name="Zhu Y."/>
            <person name="Liu G."/>
            <person name="Chen Q."/>
            <person name="Chen Z."/>
            <person name="Lan J."/>
            <person name="Che J."/>
            <person name="Ge C."/>
            <person name="Shi H."/>
            <person name="Pan Z."/>
            <person name="Liu X."/>
        </authorList>
    </citation>
    <scope>NUCLEOTIDE SEQUENCE [LARGE SCALE GENOMIC DNA]</scope>
    <source>
        <strain evidence="3 4">LMG 18435</strain>
    </source>
</reference>
<organism evidence="3 4">
    <name type="scientific">Heyndrickxia shackletonii</name>
    <dbReference type="NCBI Taxonomy" id="157838"/>
    <lineage>
        <taxon>Bacteria</taxon>
        <taxon>Bacillati</taxon>
        <taxon>Bacillota</taxon>
        <taxon>Bacilli</taxon>
        <taxon>Bacillales</taxon>
        <taxon>Bacillaceae</taxon>
        <taxon>Heyndrickxia</taxon>
    </lineage>
</organism>
<evidence type="ECO:0000256" key="1">
    <source>
        <dbReference type="ARBA" id="ARBA00006484"/>
    </source>
</evidence>
<dbReference type="PROSITE" id="PS00061">
    <property type="entry name" value="ADH_SHORT"/>
    <property type="match status" value="1"/>
</dbReference>
<dbReference type="Pfam" id="PF13561">
    <property type="entry name" value="adh_short_C2"/>
    <property type="match status" value="1"/>
</dbReference>
<dbReference type="AlphaFoldDB" id="A0A0Q3WVT5"/>
<dbReference type="PATRIC" id="fig|157838.3.peg.812"/>
<gene>
    <name evidence="3" type="ORF">AN964_03675</name>
</gene>
<keyword evidence="2" id="KW-0560">Oxidoreductase</keyword>
<dbReference type="OrthoDB" id="9803333at2"/>
<dbReference type="CDD" id="cd05233">
    <property type="entry name" value="SDR_c"/>
    <property type="match status" value="1"/>
</dbReference>
<name>A0A0Q3WVT5_9BACI</name>
<dbReference type="PRINTS" id="PR00080">
    <property type="entry name" value="SDRFAMILY"/>
</dbReference>
<dbReference type="RefSeq" id="WP_055738413.1">
    <property type="nucleotide sequence ID" value="NZ_JAAIWL010000055.1"/>
</dbReference>
<evidence type="ECO:0000256" key="2">
    <source>
        <dbReference type="ARBA" id="ARBA00023002"/>
    </source>
</evidence>
<dbReference type="InterPro" id="IPR020904">
    <property type="entry name" value="Sc_DH/Rdtase_CS"/>
</dbReference>
<keyword evidence="4" id="KW-1185">Reference proteome</keyword>
<evidence type="ECO:0000313" key="4">
    <source>
        <dbReference type="Proteomes" id="UP000051888"/>
    </source>
</evidence>
<dbReference type="GO" id="GO:0016614">
    <property type="term" value="F:oxidoreductase activity, acting on CH-OH group of donors"/>
    <property type="evidence" value="ECO:0007669"/>
    <property type="project" value="UniProtKB-ARBA"/>
</dbReference>
<dbReference type="STRING" id="157838.AN964_03675"/>
<proteinExistence type="inferred from homology"/>
<dbReference type="PANTHER" id="PTHR48107">
    <property type="entry name" value="NADPH-DEPENDENT ALDEHYDE REDUCTASE-LIKE PROTEIN, CHLOROPLASTIC-RELATED"/>
    <property type="match status" value="1"/>
</dbReference>
<dbReference type="NCBIfam" id="NF009389">
    <property type="entry name" value="PRK12748.1"/>
    <property type="match status" value="1"/>
</dbReference>
<dbReference type="PRINTS" id="PR00081">
    <property type="entry name" value="GDHRDH"/>
</dbReference>
<dbReference type="SUPFAM" id="SSF51735">
    <property type="entry name" value="NAD(P)-binding Rossmann-fold domains"/>
    <property type="match status" value="1"/>
</dbReference>
<dbReference type="InterPro" id="IPR036291">
    <property type="entry name" value="NAD(P)-bd_dom_sf"/>
</dbReference>
<dbReference type="PANTHER" id="PTHR48107:SF7">
    <property type="entry name" value="RE15974P"/>
    <property type="match status" value="1"/>
</dbReference>
<dbReference type="Gene3D" id="3.40.50.720">
    <property type="entry name" value="NAD(P)-binding Rossmann-like Domain"/>
    <property type="match status" value="1"/>
</dbReference>
<dbReference type="InterPro" id="IPR002347">
    <property type="entry name" value="SDR_fam"/>
</dbReference>
<sequence>MTNKQDKIAIITGVSNQRGIGAAVCRKLASQGLDIFFTYWNADSEWPDIFQREISAMGVRCEGLEIDLSKVDSHLFLLDEVSKKLGFPSILINNAAHSVDLGYMDLDTKSLDEHYNVNIRATCLLSAEFARRFQEMNRMWGRIINITSGQDLGPMPGNLAYVATKGAISAFTLSLSAELAPLGITVNAVNPGPTDSNWMTDDIRKYLQPKFLMGRIGLPEDAARIIAFLASEEANWITGQVIHSEGGFYRS</sequence>
<dbReference type="Proteomes" id="UP000051888">
    <property type="component" value="Unassembled WGS sequence"/>
</dbReference>